<sequence>MDSFPAFSGATKSGGNHVEFVSVDRCKEENGGLYKASIPLIQATSPEADVLLAYEMNGEVKTLNRDHGYPLRVVVPGVIGTHSVKWLDSINVIAEECKGFFMQKDYKMFPPLVNWDNINWSTKRLQMDFPVQCGICSSDDVNAVKPGKVSSICKLQYFPSLYAIEYIYCLLHIMACTKT</sequence>
<proteinExistence type="predicted"/>
<dbReference type="Proteomes" id="UP000238479">
    <property type="component" value="Chromosome 3"/>
</dbReference>
<feature type="domain" description="Oxidoreductase molybdopterin-binding" evidence="1">
    <location>
        <begin position="12"/>
        <end position="100"/>
    </location>
</feature>
<dbReference type="GO" id="GO:0008482">
    <property type="term" value="F:sulfite oxidase activity"/>
    <property type="evidence" value="ECO:0007669"/>
    <property type="project" value="UniProtKB-EC"/>
</dbReference>
<gene>
    <name evidence="2" type="ORF">RchiOBHm_Chr3g0459691</name>
</gene>
<dbReference type="InterPro" id="IPR000572">
    <property type="entry name" value="OxRdtase_Mopterin-bd_dom"/>
</dbReference>
<dbReference type="InterPro" id="IPR036374">
    <property type="entry name" value="OxRdtase_Mopterin-bd_sf"/>
</dbReference>
<dbReference type="STRING" id="74649.A0A2P6R863"/>
<dbReference type="PANTHER" id="PTHR19372">
    <property type="entry name" value="SULFITE REDUCTASE"/>
    <property type="match status" value="1"/>
</dbReference>
<dbReference type="EC" id="1.8.3.1" evidence="2"/>
<name>A0A2P6R863_ROSCH</name>
<dbReference type="EMBL" id="PDCK01000041">
    <property type="protein sequence ID" value="PRQ42628.1"/>
    <property type="molecule type" value="Genomic_DNA"/>
</dbReference>
<dbReference type="GO" id="GO:0043546">
    <property type="term" value="F:molybdopterin cofactor binding"/>
    <property type="evidence" value="ECO:0007669"/>
    <property type="project" value="TreeGrafter"/>
</dbReference>
<organism evidence="2 3">
    <name type="scientific">Rosa chinensis</name>
    <name type="common">China rose</name>
    <dbReference type="NCBI Taxonomy" id="74649"/>
    <lineage>
        <taxon>Eukaryota</taxon>
        <taxon>Viridiplantae</taxon>
        <taxon>Streptophyta</taxon>
        <taxon>Embryophyta</taxon>
        <taxon>Tracheophyta</taxon>
        <taxon>Spermatophyta</taxon>
        <taxon>Magnoliopsida</taxon>
        <taxon>eudicotyledons</taxon>
        <taxon>Gunneridae</taxon>
        <taxon>Pentapetalae</taxon>
        <taxon>rosids</taxon>
        <taxon>fabids</taxon>
        <taxon>Rosales</taxon>
        <taxon>Rosaceae</taxon>
        <taxon>Rosoideae</taxon>
        <taxon>Rosoideae incertae sedis</taxon>
        <taxon>Rosa</taxon>
    </lineage>
</organism>
<accession>A0A2P6R863</accession>
<evidence type="ECO:0000313" key="2">
    <source>
        <dbReference type="EMBL" id="PRQ42628.1"/>
    </source>
</evidence>
<reference evidence="2 3" key="1">
    <citation type="journal article" date="2018" name="Nat. Genet.">
        <title>The Rosa genome provides new insights in the design of modern roses.</title>
        <authorList>
            <person name="Bendahmane M."/>
        </authorList>
    </citation>
    <scope>NUCLEOTIDE SEQUENCE [LARGE SCALE GENOMIC DNA]</scope>
    <source>
        <strain evidence="3">cv. Old Blush</strain>
    </source>
</reference>
<protein>
    <submittedName>
        <fullName evidence="2">Putative sulfite oxidase</fullName>
        <ecNumber evidence="2">1.8.3.1</ecNumber>
    </submittedName>
</protein>
<dbReference type="GO" id="GO:0020037">
    <property type="term" value="F:heme binding"/>
    <property type="evidence" value="ECO:0007669"/>
    <property type="project" value="TreeGrafter"/>
</dbReference>
<keyword evidence="3" id="KW-1185">Reference proteome</keyword>
<keyword evidence="2" id="KW-0560">Oxidoreductase</keyword>
<evidence type="ECO:0000259" key="1">
    <source>
        <dbReference type="Pfam" id="PF00174"/>
    </source>
</evidence>
<dbReference type="Pfam" id="PF00174">
    <property type="entry name" value="Oxidored_molyb"/>
    <property type="match status" value="1"/>
</dbReference>
<dbReference type="Gene3D" id="3.90.420.10">
    <property type="entry name" value="Oxidoreductase, molybdopterin-binding domain"/>
    <property type="match status" value="1"/>
</dbReference>
<dbReference type="Gramene" id="PRQ42628">
    <property type="protein sequence ID" value="PRQ42628"/>
    <property type="gene ID" value="RchiOBHm_Chr3g0459691"/>
</dbReference>
<dbReference type="PANTHER" id="PTHR19372:SF7">
    <property type="entry name" value="SULFITE OXIDASE, MITOCHONDRIAL"/>
    <property type="match status" value="1"/>
</dbReference>
<comment type="caution">
    <text evidence="2">The sequence shown here is derived from an EMBL/GenBank/DDBJ whole genome shotgun (WGS) entry which is preliminary data.</text>
</comment>
<evidence type="ECO:0000313" key="3">
    <source>
        <dbReference type="Proteomes" id="UP000238479"/>
    </source>
</evidence>
<dbReference type="GO" id="GO:0005739">
    <property type="term" value="C:mitochondrion"/>
    <property type="evidence" value="ECO:0007669"/>
    <property type="project" value="TreeGrafter"/>
</dbReference>
<dbReference type="GO" id="GO:0006790">
    <property type="term" value="P:sulfur compound metabolic process"/>
    <property type="evidence" value="ECO:0007669"/>
    <property type="project" value="TreeGrafter"/>
</dbReference>
<dbReference type="SUPFAM" id="SSF56524">
    <property type="entry name" value="Oxidoreductase molybdopterin-binding domain"/>
    <property type="match status" value="1"/>
</dbReference>
<dbReference type="AlphaFoldDB" id="A0A2P6R863"/>